<keyword evidence="4" id="KW-1185">Reference proteome</keyword>
<dbReference type="SUPFAM" id="SSF52402">
    <property type="entry name" value="Adenine nucleotide alpha hydrolases-like"/>
    <property type="match status" value="1"/>
</dbReference>
<evidence type="ECO:0000256" key="1">
    <source>
        <dbReference type="ARBA" id="ARBA00008791"/>
    </source>
</evidence>
<dbReference type="EMBL" id="BAABAT010000103">
    <property type="protein sequence ID" value="GAA4264158.1"/>
    <property type="molecule type" value="Genomic_DNA"/>
</dbReference>
<dbReference type="PRINTS" id="PR01438">
    <property type="entry name" value="UNVRSLSTRESS"/>
</dbReference>
<dbReference type="Gene3D" id="3.40.50.620">
    <property type="entry name" value="HUPs"/>
    <property type="match status" value="1"/>
</dbReference>
<dbReference type="PANTHER" id="PTHR46553:SF3">
    <property type="entry name" value="ADENINE NUCLEOTIDE ALPHA HYDROLASES-LIKE SUPERFAMILY PROTEIN"/>
    <property type="match status" value="1"/>
</dbReference>
<protein>
    <submittedName>
        <fullName evidence="3">Universal stress protein</fullName>
    </submittedName>
</protein>
<dbReference type="Proteomes" id="UP001500620">
    <property type="component" value="Unassembled WGS sequence"/>
</dbReference>
<sequence length="149" mass="15401">MSVETFGTPSVVVGVDGSEPSTHALRWAHYLADATGSRLDVITTWEFPVSWVGIPADWDPAQEAQRILDATLDEVFAADKPSGLRTVVIEGGAAQTLLEASRTARMLIVGSRGHGGFAGLLLGSVSAACAEHATCPVLVVHGSAPPPGS</sequence>
<organism evidence="3 4">
    <name type="scientific">Dactylosporangium darangshiense</name>
    <dbReference type="NCBI Taxonomy" id="579108"/>
    <lineage>
        <taxon>Bacteria</taxon>
        <taxon>Bacillati</taxon>
        <taxon>Actinomycetota</taxon>
        <taxon>Actinomycetes</taxon>
        <taxon>Micromonosporales</taxon>
        <taxon>Micromonosporaceae</taxon>
        <taxon>Dactylosporangium</taxon>
    </lineage>
</organism>
<reference evidence="4" key="1">
    <citation type="journal article" date="2019" name="Int. J. Syst. Evol. Microbiol.">
        <title>The Global Catalogue of Microorganisms (GCM) 10K type strain sequencing project: providing services to taxonomists for standard genome sequencing and annotation.</title>
        <authorList>
            <consortium name="The Broad Institute Genomics Platform"/>
            <consortium name="The Broad Institute Genome Sequencing Center for Infectious Disease"/>
            <person name="Wu L."/>
            <person name="Ma J."/>
        </authorList>
    </citation>
    <scope>NUCLEOTIDE SEQUENCE [LARGE SCALE GENOMIC DNA]</scope>
    <source>
        <strain evidence="4">JCM 17441</strain>
    </source>
</reference>
<gene>
    <name evidence="3" type="ORF">GCM10022255_115210</name>
</gene>
<comment type="caution">
    <text evidence="3">The sequence shown here is derived from an EMBL/GenBank/DDBJ whole genome shotgun (WGS) entry which is preliminary data.</text>
</comment>
<dbReference type="CDD" id="cd00293">
    <property type="entry name" value="USP-like"/>
    <property type="match status" value="1"/>
</dbReference>
<proteinExistence type="inferred from homology"/>
<dbReference type="InterPro" id="IPR006016">
    <property type="entry name" value="UspA"/>
</dbReference>
<dbReference type="Pfam" id="PF00582">
    <property type="entry name" value="Usp"/>
    <property type="match status" value="1"/>
</dbReference>
<feature type="domain" description="UspA" evidence="2">
    <location>
        <begin position="11"/>
        <end position="141"/>
    </location>
</feature>
<evidence type="ECO:0000313" key="3">
    <source>
        <dbReference type="EMBL" id="GAA4264158.1"/>
    </source>
</evidence>
<dbReference type="PANTHER" id="PTHR46553">
    <property type="entry name" value="ADENINE NUCLEOTIDE ALPHA HYDROLASES-LIKE SUPERFAMILY PROTEIN"/>
    <property type="match status" value="1"/>
</dbReference>
<dbReference type="InterPro" id="IPR014729">
    <property type="entry name" value="Rossmann-like_a/b/a_fold"/>
</dbReference>
<evidence type="ECO:0000313" key="4">
    <source>
        <dbReference type="Proteomes" id="UP001500620"/>
    </source>
</evidence>
<evidence type="ECO:0000259" key="2">
    <source>
        <dbReference type="Pfam" id="PF00582"/>
    </source>
</evidence>
<accession>A0ABP8DVY1</accession>
<dbReference type="InterPro" id="IPR006015">
    <property type="entry name" value="Universal_stress_UspA"/>
</dbReference>
<name>A0ABP8DVY1_9ACTN</name>
<comment type="similarity">
    <text evidence="1">Belongs to the universal stress protein A family.</text>
</comment>
<dbReference type="RefSeq" id="WP_345144575.1">
    <property type="nucleotide sequence ID" value="NZ_BAABAT010000103.1"/>
</dbReference>